<protein>
    <submittedName>
        <fullName evidence="1">Alanine transaminase</fullName>
        <ecNumber evidence="1">2.6.1.2</ecNumber>
    </submittedName>
</protein>
<feature type="non-terminal residue" evidence="1">
    <location>
        <position position="320"/>
    </location>
</feature>
<accession>A0ACC1HTT2</accession>
<comment type="caution">
    <text evidence="1">The sequence shown here is derived from an EMBL/GenBank/DDBJ whole genome shotgun (WGS) entry which is preliminary data.</text>
</comment>
<gene>
    <name evidence="1" type="primary">ALT1_2</name>
    <name evidence="1" type="ORF">EV182_005520</name>
</gene>
<dbReference type="EMBL" id="JAMZIH010001998">
    <property type="protein sequence ID" value="KAJ1677749.1"/>
    <property type="molecule type" value="Genomic_DNA"/>
</dbReference>
<keyword evidence="1" id="KW-0808">Transferase</keyword>
<keyword evidence="2" id="KW-1185">Reference proteome</keyword>
<dbReference type="EC" id="2.6.1.2" evidence="1"/>
<organism evidence="1 2">
    <name type="scientific">Spiromyces aspiralis</name>
    <dbReference type="NCBI Taxonomy" id="68401"/>
    <lineage>
        <taxon>Eukaryota</taxon>
        <taxon>Fungi</taxon>
        <taxon>Fungi incertae sedis</taxon>
        <taxon>Zoopagomycota</taxon>
        <taxon>Kickxellomycotina</taxon>
        <taxon>Kickxellomycetes</taxon>
        <taxon>Kickxellales</taxon>
        <taxon>Kickxellaceae</taxon>
        <taxon>Spiromyces</taxon>
    </lineage>
</organism>
<dbReference type="Proteomes" id="UP001145114">
    <property type="component" value="Unassembled WGS sequence"/>
</dbReference>
<sequence length="320" mass="35652">MTIIADMSNNPLSSSSSKVLNLETMNSHIRKMGYAVRGAISIRAEQIEREIRAPEGRAKYGFDTITYCNIGNPQQLGQKPLTFLRQVTVLAEYPELLKDENLPTTQKLFPADAIERANMVLRWTDNAIGAYSASLGIHEIREDVAKFIEKRDGYPSDPELIGLTAGASVGVERLLNLIISGPEVGIMIPIPQYPLYTASIDKFNAHAVPYYLRESEQWGLDVSELKQVLDEHRAKGIDVRCLVVINPGNPTGAILSKENMVEVVRFCEKNRLILMADEVYQANVYQPDVRPFHSFKKVVCELGSSVELFSLHSISKGMIG</sequence>
<name>A0ACC1HTT2_9FUNG</name>
<evidence type="ECO:0000313" key="1">
    <source>
        <dbReference type="EMBL" id="KAJ1677749.1"/>
    </source>
</evidence>
<evidence type="ECO:0000313" key="2">
    <source>
        <dbReference type="Proteomes" id="UP001145114"/>
    </source>
</evidence>
<keyword evidence="1" id="KW-0032">Aminotransferase</keyword>
<reference evidence="1" key="1">
    <citation type="submission" date="2022-06" db="EMBL/GenBank/DDBJ databases">
        <title>Phylogenomic reconstructions and comparative analyses of Kickxellomycotina fungi.</title>
        <authorList>
            <person name="Reynolds N.K."/>
            <person name="Stajich J.E."/>
            <person name="Barry K."/>
            <person name="Grigoriev I.V."/>
            <person name="Crous P."/>
            <person name="Smith M.E."/>
        </authorList>
    </citation>
    <scope>NUCLEOTIDE SEQUENCE</scope>
    <source>
        <strain evidence="1">RSA 2271</strain>
    </source>
</reference>
<proteinExistence type="predicted"/>